<accession>A0AA35R1W1</accession>
<dbReference type="EMBL" id="CASHTH010000423">
    <property type="protein sequence ID" value="CAI8001024.1"/>
    <property type="molecule type" value="Genomic_DNA"/>
</dbReference>
<feature type="non-terminal residue" evidence="2">
    <location>
        <position position="127"/>
    </location>
</feature>
<feature type="transmembrane region" description="Helical" evidence="1">
    <location>
        <begin position="32"/>
        <end position="51"/>
    </location>
</feature>
<organism evidence="2 3">
    <name type="scientific">Geodia barretti</name>
    <name type="common">Barrett's horny sponge</name>
    <dbReference type="NCBI Taxonomy" id="519541"/>
    <lineage>
        <taxon>Eukaryota</taxon>
        <taxon>Metazoa</taxon>
        <taxon>Porifera</taxon>
        <taxon>Demospongiae</taxon>
        <taxon>Heteroscleromorpha</taxon>
        <taxon>Tetractinellida</taxon>
        <taxon>Astrophorina</taxon>
        <taxon>Geodiidae</taxon>
        <taxon>Geodia</taxon>
    </lineage>
</organism>
<name>A0AA35R1W1_GEOBA</name>
<sequence>IAVQSQHTPTHTHRTSLVSWWLCREIRQQVRMALRPLPSVILVVTFLFGYANASNCDTDDELVIIFLFTTLPPLLFLFLCGVGSTFASIGWFYYWRSTRPDISSRRTVRLNNLLYFIIQCMIIGQTN</sequence>
<evidence type="ECO:0000313" key="3">
    <source>
        <dbReference type="Proteomes" id="UP001174909"/>
    </source>
</evidence>
<feature type="transmembrane region" description="Helical" evidence="1">
    <location>
        <begin position="107"/>
        <end position="124"/>
    </location>
</feature>
<keyword evidence="1" id="KW-0812">Transmembrane</keyword>
<evidence type="ECO:0000256" key="1">
    <source>
        <dbReference type="SAM" id="Phobius"/>
    </source>
</evidence>
<dbReference type="AlphaFoldDB" id="A0AA35R1W1"/>
<dbReference type="Proteomes" id="UP001174909">
    <property type="component" value="Unassembled WGS sequence"/>
</dbReference>
<feature type="transmembrane region" description="Helical" evidence="1">
    <location>
        <begin position="63"/>
        <end position="95"/>
    </location>
</feature>
<gene>
    <name evidence="2" type="ORF">GBAR_LOCUS3098</name>
</gene>
<proteinExistence type="predicted"/>
<reference evidence="2" key="1">
    <citation type="submission" date="2023-03" db="EMBL/GenBank/DDBJ databases">
        <authorList>
            <person name="Steffen K."/>
            <person name="Cardenas P."/>
        </authorList>
    </citation>
    <scope>NUCLEOTIDE SEQUENCE</scope>
</reference>
<comment type="caution">
    <text evidence="2">The sequence shown here is derived from an EMBL/GenBank/DDBJ whole genome shotgun (WGS) entry which is preliminary data.</text>
</comment>
<keyword evidence="1" id="KW-1133">Transmembrane helix</keyword>
<keyword evidence="1" id="KW-0472">Membrane</keyword>
<protein>
    <submittedName>
        <fullName evidence="2">Uncharacterized protein</fullName>
    </submittedName>
</protein>
<keyword evidence="3" id="KW-1185">Reference proteome</keyword>
<evidence type="ECO:0000313" key="2">
    <source>
        <dbReference type="EMBL" id="CAI8001024.1"/>
    </source>
</evidence>